<dbReference type="InterPro" id="IPR051531">
    <property type="entry name" value="N-acetyltransferase"/>
</dbReference>
<gene>
    <name evidence="2" type="ORF">LXD69_15285</name>
</gene>
<accession>A0ABY4HS00</accession>
<dbReference type="Gene3D" id="3.40.630.30">
    <property type="match status" value="1"/>
</dbReference>
<proteinExistence type="predicted"/>
<reference evidence="2" key="1">
    <citation type="submission" date="2021-12" db="EMBL/GenBank/DDBJ databases">
        <authorList>
            <person name="Cha I.-T."/>
            <person name="Lee K.-E."/>
            <person name="Park S.-J."/>
        </authorList>
    </citation>
    <scope>NUCLEOTIDE SEQUENCE</scope>
    <source>
        <strain evidence="2">YSM-43</strain>
    </source>
</reference>
<dbReference type="SUPFAM" id="SSF55729">
    <property type="entry name" value="Acyl-CoA N-acyltransferases (Nat)"/>
    <property type="match status" value="1"/>
</dbReference>
<keyword evidence="3" id="KW-1185">Reference proteome</keyword>
<evidence type="ECO:0000313" key="2">
    <source>
        <dbReference type="EMBL" id="UOX35653.1"/>
    </source>
</evidence>
<dbReference type="InterPro" id="IPR000182">
    <property type="entry name" value="GNAT_dom"/>
</dbReference>
<evidence type="ECO:0000313" key="3">
    <source>
        <dbReference type="Proteomes" id="UP000830454"/>
    </source>
</evidence>
<evidence type="ECO:0000259" key="1">
    <source>
        <dbReference type="PROSITE" id="PS51186"/>
    </source>
</evidence>
<dbReference type="Pfam" id="PF13302">
    <property type="entry name" value="Acetyltransf_3"/>
    <property type="match status" value="1"/>
</dbReference>
<sequence>MMFTIETDRLLLRPIEYNDSEGMFLLDSNPNVHKYLGNNPLKSIEESIVYIENIRNQYLAHGIGRFAVILKETNEFIGWSGLKYITEEENNHIDFYEIGYRFREEFWGKGFAYESAKAWYDYAFNELKVDVLYASAHIENIGSRKILEKIGLNLKNKYVWNEKIPCVWYSSN</sequence>
<reference evidence="2" key="2">
    <citation type="submission" date="2022-04" db="EMBL/GenBank/DDBJ databases">
        <title>Complete Genome Sequence of Flavobacterium sediminilitoris YSM-43, Isolated from a Tidal Sediment.</title>
        <authorList>
            <person name="Lee P.A."/>
        </authorList>
    </citation>
    <scope>NUCLEOTIDE SEQUENCE</scope>
    <source>
        <strain evidence="2">YSM-43</strain>
    </source>
</reference>
<dbReference type="PANTHER" id="PTHR43792">
    <property type="entry name" value="GNAT FAMILY, PUTATIVE (AFU_ORTHOLOGUE AFUA_3G00765)-RELATED-RELATED"/>
    <property type="match status" value="1"/>
</dbReference>
<dbReference type="EMBL" id="CP090145">
    <property type="protein sequence ID" value="UOX35653.1"/>
    <property type="molecule type" value="Genomic_DNA"/>
</dbReference>
<protein>
    <submittedName>
        <fullName evidence="2">GNAT family N-acetyltransferase</fullName>
    </submittedName>
</protein>
<dbReference type="Proteomes" id="UP000830454">
    <property type="component" value="Chromosome"/>
</dbReference>
<feature type="domain" description="N-acetyltransferase" evidence="1">
    <location>
        <begin position="10"/>
        <end position="172"/>
    </location>
</feature>
<name>A0ABY4HS00_9FLAO</name>
<dbReference type="InterPro" id="IPR016181">
    <property type="entry name" value="Acyl_CoA_acyltransferase"/>
</dbReference>
<dbReference type="PANTHER" id="PTHR43792:SF16">
    <property type="entry name" value="N-ACETYLTRANSFERASE DOMAIN-CONTAINING PROTEIN"/>
    <property type="match status" value="1"/>
</dbReference>
<organism evidence="2 3">
    <name type="scientific">Flavobacterium sediminilitoris</name>
    <dbReference type="NCBI Taxonomy" id="2024526"/>
    <lineage>
        <taxon>Bacteria</taxon>
        <taxon>Pseudomonadati</taxon>
        <taxon>Bacteroidota</taxon>
        <taxon>Flavobacteriia</taxon>
        <taxon>Flavobacteriales</taxon>
        <taxon>Flavobacteriaceae</taxon>
        <taxon>Flavobacterium</taxon>
    </lineage>
</organism>
<dbReference type="PROSITE" id="PS51186">
    <property type="entry name" value="GNAT"/>
    <property type="match status" value="1"/>
</dbReference>